<comment type="subcellular location">
    <subcellularLocation>
        <location evidence="1">Membrane</location>
        <topology evidence="1">Multi-pass membrane protein</topology>
    </subcellularLocation>
</comment>
<dbReference type="InterPro" id="IPR002523">
    <property type="entry name" value="MgTranspt_CorA/ZnTranspt_ZntB"/>
</dbReference>
<dbReference type="eggNOG" id="COG0598">
    <property type="taxonomic scope" value="Bacteria"/>
</dbReference>
<dbReference type="Proteomes" id="UP000543005">
    <property type="component" value="Unassembled WGS sequence"/>
</dbReference>
<dbReference type="InterPro" id="IPR045863">
    <property type="entry name" value="CorA_TM1_TM2"/>
</dbReference>
<evidence type="ECO:0000313" key="32">
    <source>
        <dbReference type="Proteomes" id="UP000543005"/>
    </source>
</evidence>
<evidence type="ECO:0000313" key="16">
    <source>
        <dbReference type="EMBL" id="MBC2117369.1"/>
    </source>
</evidence>
<dbReference type="Proteomes" id="UP000541735">
    <property type="component" value="Unassembled WGS sequence"/>
</dbReference>
<evidence type="ECO:0000313" key="27">
    <source>
        <dbReference type="Proteomes" id="UP000529446"/>
    </source>
</evidence>
<reference evidence="26 27" key="2">
    <citation type="submission" date="2020-03" db="EMBL/GenBank/DDBJ databases">
        <title>Soil Listeria distribution.</title>
        <authorList>
            <person name="Liao J."/>
            <person name="Wiedmann M."/>
        </authorList>
    </citation>
    <scope>NUCLEOTIDE SEQUENCE [LARGE SCALE GENOMIC DNA]</scope>
    <source>
        <strain evidence="23 40">FSL L7-0039</strain>
        <strain evidence="22 32">FSL L7-0051</strain>
        <strain evidence="21 41">FSL L7-0054</strain>
        <strain evidence="19 39">FSL L7-0149</strain>
        <strain evidence="20 38">FSL L7-0153</strain>
        <strain evidence="17 26">FSL L7-0245</strain>
        <strain evidence="18 30">FSL L7-0259</strain>
        <strain evidence="16 27">FSL L7-0360</strain>
        <strain evidence="15 35">FSL L7-0435</strain>
        <strain evidence="13 29">FSL L7-0978</strain>
        <strain evidence="14 37">FSL L7-0990</strain>
        <strain evidence="12 36">FSL L7-1017</strain>
        <strain evidence="11 31">FSL L7-1387</strain>
        <strain evidence="10 42">FSL L7-1681</strain>
        <strain evidence="8 33">FSL L7-1816</strain>
        <strain evidence="9 28">FSL L7-1833</strain>
        <strain evidence="24 34">FSL L7-1850</strain>
    </source>
</reference>
<evidence type="ECO:0000313" key="9">
    <source>
        <dbReference type="EMBL" id="MBC1330548.1"/>
    </source>
</evidence>
<sequence>MHQIFKSNDVGKLEELEHPERNCWINIVAPSSEEINQIAEQYNIPLEFLEDPLDKDESARIERDDDTEAVLIICDFPIVDEDDIHYASFETIPLGMIMTKDYFITICTIDSSIIQSFIKNRIKGFFTHMKTRFALQILYMISTQFLRHLKRMSRQTDDIEKELHESMKNKQLYDLMGIEKSLVYFLTALKSNKLVLDKMMRQHIVKMYEEDQDLLEDVIIENRQGIEMAEVHSNILSGMMDAYASIISNNMNIVMKFLTSFTIILTIPTMVFSFYGMNVRLPLSDIPIAWVLVICISFGIAGLLGFVFWRRKFF</sequence>
<proteinExistence type="inferred from homology"/>
<evidence type="ECO:0000256" key="6">
    <source>
        <dbReference type="SAM" id="Phobius"/>
    </source>
</evidence>
<dbReference type="PANTHER" id="PTHR47891:SF2">
    <property type="entry name" value="MAGNESIUM AND COBALT TRANSPORTER"/>
    <property type="match status" value="1"/>
</dbReference>
<dbReference type="EMBL" id="JAAROL010000001">
    <property type="protein sequence ID" value="MBC1330548.1"/>
    <property type="molecule type" value="Genomic_DNA"/>
</dbReference>
<protein>
    <submittedName>
        <fullName evidence="7 8">Magnesium transporter</fullName>
    </submittedName>
</protein>
<evidence type="ECO:0000313" key="41">
    <source>
        <dbReference type="Proteomes" id="UP000585696"/>
    </source>
</evidence>
<evidence type="ECO:0000313" key="14">
    <source>
        <dbReference type="EMBL" id="MBC1795505.1"/>
    </source>
</evidence>
<evidence type="ECO:0000313" key="29">
    <source>
        <dbReference type="Proteomes" id="UP000539064"/>
    </source>
</evidence>
<dbReference type="EMBL" id="JNFA01000024">
    <property type="protein sequence ID" value="KGL40432.1"/>
    <property type="molecule type" value="Genomic_DNA"/>
</dbReference>
<evidence type="ECO:0000313" key="19">
    <source>
        <dbReference type="EMBL" id="MBC2239306.1"/>
    </source>
</evidence>
<evidence type="ECO:0000313" key="26">
    <source>
        <dbReference type="Proteomes" id="UP000519573"/>
    </source>
</evidence>
<dbReference type="EMBL" id="JAARYY010000001">
    <property type="protein sequence ID" value="MBC2242904.1"/>
    <property type="molecule type" value="Genomic_DNA"/>
</dbReference>
<evidence type="ECO:0000313" key="39">
    <source>
        <dbReference type="Proteomes" id="UP000553016"/>
    </source>
</evidence>
<dbReference type="Proteomes" id="UP000546806">
    <property type="component" value="Unassembled WGS sequence"/>
</dbReference>
<evidence type="ECO:0000313" key="25">
    <source>
        <dbReference type="Proteomes" id="UP000029844"/>
    </source>
</evidence>
<feature type="transmembrane region" description="Helical" evidence="6">
    <location>
        <begin position="257"/>
        <end position="276"/>
    </location>
</feature>
<evidence type="ECO:0000313" key="12">
    <source>
        <dbReference type="EMBL" id="MBC1778130.1"/>
    </source>
</evidence>
<dbReference type="Proteomes" id="UP000546244">
    <property type="component" value="Unassembled WGS sequence"/>
</dbReference>
<evidence type="ECO:0000313" key="10">
    <source>
        <dbReference type="EMBL" id="MBC1371830.1"/>
    </source>
</evidence>
<evidence type="ECO:0000313" key="23">
    <source>
        <dbReference type="EMBL" id="MBC2310322.1"/>
    </source>
</evidence>
<gene>
    <name evidence="7" type="ORF">EP57_11100</name>
    <name evidence="9" type="ORF">HB759_01170</name>
    <name evidence="8" type="ORF">HB811_01285</name>
    <name evidence="10" type="ORF">HB847_05555</name>
    <name evidence="11" type="ORF">HB902_02275</name>
    <name evidence="24" type="ORF">HBP98_12210</name>
    <name evidence="12" type="ORF">HCA46_04705</name>
    <name evidence="13" type="ORF">HCA52_09775</name>
    <name evidence="14" type="ORF">HCA55_02155</name>
    <name evidence="15" type="ORF">HCA78_08645</name>
    <name evidence="16" type="ORF">HCB06_12140</name>
    <name evidence="20" type="ORF">HCB25_02425</name>
    <name evidence="17" type="ORF">HCB26_01235</name>
    <name evidence="18" type="ORF">HCB27_06165</name>
    <name evidence="19" type="ORF">HCB35_02360</name>
    <name evidence="21" type="ORF">HCB69_01805</name>
    <name evidence="22" type="ORF">HCC36_03295</name>
    <name evidence="23" type="ORF">HCJ81_05450</name>
</gene>
<evidence type="ECO:0000313" key="22">
    <source>
        <dbReference type="EMBL" id="MBC2292245.1"/>
    </source>
</evidence>
<dbReference type="SUPFAM" id="SSF143865">
    <property type="entry name" value="CorA soluble domain-like"/>
    <property type="match status" value="1"/>
</dbReference>
<dbReference type="Proteomes" id="UP000550367">
    <property type="component" value="Unassembled WGS sequence"/>
</dbReference>
<dbReference type="EMBL" id="JAARPL010000003">
    <property type="protein sequence ID" value="MBC1371830.1"/>
    <property type="molecule type" value="Genomic_DNA"/>
</dbReference>
<dbReference type="PANTHER" id="PTHR47891">
    <property type="entry name" value="TRANSPORTER-RELATED"/>
    <property type="match status" value="1"/>
</dbReference>
<dbReference type="Proteomes" id="UP000585696">
    <property type="component" value="Unassembled WGS sequence"/>
</dbReference>
<dbReference type="InterPro" id="IPR045861">
    <property type="entry name" value="CorA_cytoplasmic_dom"/>
</dbReference>
<dbReference type="STRING" id="1552123.EP57_11100"/>
<dbReference type="Proteomes" id="UP000539064">
    <property type="component" value="Unassembled WGS sequence"/>
</dbReference>
<evidence type="ECO:0000313" key="37">
    <source>
        <dbReference type="Proteomes" id="UP000548082"/>
    </source>
</evidence>
<keyword evidence="25" id="KW-1185">Reference proteome</keyword>
<evidence type="ECO:0000256" key="1">
    <source>
        <dbReference type="ARBA" id="ARBA00004141"/>
    </source>
</evidence>
<evidence type="ECO:0000313" key="20">
    <source>
        <dbReference type="EMBL" id="MBC2242904.1"/>
    </source>
</evidence>
<dbReference type="EMBL" id="JAARUV010000001">
    <property type="protein sequence ID" value="MBC1778130.1"/>
    <property type="molecule type" value="Genomic_DNA"/>
</dbReference>
<dbReference type="EMBL" id="JAARYD010000003">
    <property type="protein sequence ID" value="MBC2176189.1"/>
    <property type="molecule type" value="Genomic_DNA"/>
</dbReference>
<evidence type="ECO:0000256" key="3">
    <source>
        <dbReference type="ARBA" id="ARBA00022692"/>
    </source>
</evidence>
<evidence type="ECO:0000313" key="28">
    <source>
        <dbReference type="Proteomes" id="UP000532866"/>
    </source>
</evidence>
<evidence type="ECO:0000313" key="38">
    <source>
        <dbReference type="Proteomes" id="UP000550367"/>
    </source>
</evidence>
<evidence type="ECO:0000256" key="5">
    <source>
        <dbReference type="ARBA" id="ARBA00023136"/>
    </source>
</evidence>
<dbReference type="Proteomes" id="UP000541955">
    <property type="component" value="Unassembled WGS sequence"/>
</dbReference>
<dbReference type="GO" id="GO:0046873">
    <property type="term" value="F:metal ion transmembrane transporter activity"/>
    <property type="evidence" value="ECO:0007669"/>
    <property type="project" value="InterPro"/>
</dbReference>
<dbReference type="EMBL" id="JAARRW010000001">
    <property type="protein sequence ID" value="MBC1560882.1"/>
    <property type="molecule type" value="Genomic_DNA"/>
</dbReference>
<dbReference type="Proteomes" id="UP000529446">
    <property type="component" value="Unassembled WGS sequence"/>
</dbReference>
<dbReference type="RefSeq" id="WP_036086628.1">
    <property type="nucleotide sequence ID" value="NZ_CBCSHQ010000002.1"/>
</dbReference>
<dbReference type="Proteomes" id="UP000547643">
    <property type="component" value="Unassembled WGS sequence"/>
</dbReference>
<dbReference type="Proteomes" id="UP000565628">
    <property type="component" value="Unassembled WGS sequence"/>
</dbReference>
<dbReference type="EMBL" id="JAARZS010000003">
    <property type="protein sequence ID" value="MBC2283111.1"/>
    <property type="molecule type" value="Genomic_DNA"/>
</dbReference>
<evidence type="ECO:0000313" key="7">
    <source>
        <dbReference type="EMBL" id="KGL40432.1"/>
    </source>
</evidence>
<dbReference type="EMBL" id="JAAROV010000001">
    <property type="protein sequence ID" value="MBC1315391.1"/>
    <property type="molecule type" value="Genomic_DNA"/>
</dbReference>
<dbReference type="Proteomes" id="UP000543379">
    <property type="component" value="Unassembled WGS sequence"/>
</dbReference>
<evidence type="ECO:0000313" key="13">
    <source>
        <dbReference type="EMBL" id="MBC1793703.1"/>
    </source>
</evidence>
<dbReference type="EMBL" id="JAARYH010000001">
    <property type="protein sequence ID" value="MBC2165195.1"/>
    <property type="molecule type" value="Genomic_DNA"/>
</dbReference>
<evidence type="ECO:0000313" key="15">
    <source>
        <dbReference type="EMBL" id="MBC2003832.1"/>
    </source>
</evidence>
<dbReference type="Gene3D" id="1.20.58.340">
    <property type="entry name" value="Magnesium transport protein CorA, transmembrane region"/>
    <property type="match status" value="2"/>
</dbReference>
<dbReference type="InterPro" id="IPR047199">
    <property type="entry name" value="CorA-like"/>
</dbReference>
<name>A0A099W642_9LIST</name>
<evidence type="ECO:0000313" key="34">
    <source>
        <dbReference type="Proteomes" id="UP000546244"/>
    </source>
</evidence>
<reference evidence="7 25" key="1">
    <citation type="submission" date="2014-05" db="EMBL/GenBank/DDBJ databases">
        <title>Novel Listeriaceae from food processing environments.</title>
        <authorList>
            <person name="den Bakker H.C."/>
        </authorList>
    </citation>
    <scope>NUCLEOTIDE SEQUENCE [LARGE SCALE GENOMIC DNA]</scope>
    <source>
        <strain evidence="7 25">FSL A5-0281</strain>
    </source>
</reference>
<dbReference type="Gene3D" id="3.30.460.20">
    <property type="entry name" value="CorA soluble domain-like"/>
    <property type="match status" value="1"/>
</dbReference>
<evidence type="ECO:0000313" key="11">
    <source>
        <dbReference type="EMBL" id="MBC1560882.1"/>
    </source>
</evidence>
<dbReference type="SUPFAM" id="SSF144083">
    <property type="entry name" value="Magnesium transport protein CorA, transmembrane region"/>
    <property type="match status" value="1"/>
</dbReference>
<evidence type="ECO:0000256" key="2">
    <source>
        <dbReference type="ARBA" id="ARBA00009765"/>
    </source>
</evidence>
<dbReference type="EMBL" id="JAARMV010000002">
    <property type="protein sequence ID" value="MBC2372766.1"/>
    <property type="molecule type" value="Genomic_DNA"/>
</dbReference>
<evidence type="ECO:0000313" key="18">
    <source>
        <dbReference type="EMBL" id="MBC2176189.1"/>
    </source>
</evidence>
<evidence type="ECO:0000313" key="33">
    <source>
        <dbReference type="Proteomes" id="UP000543379"/>
    </source>
</evidence>
<evidence type="ECO:0000313" key="8">
    <source>
        <dbReference type="EMBL" id="MBC1315391.1"/>
    </source>
</evidence>
<accession>A0A099W642</accession>
<evidence type="ECO:0000256" key="4">
    <source>
        <dbReference type="ARBA" id="ARBA00022989"/>
    </source>
</evidence>
<evidence type="ECO:0000313" key="36">
    <source>
        <dbReference type="Proteomes" id="UP000547643"/>
    </source>
</evidence>
<dbReference type="Pfam" id="PF01544">
    <property type="entry name" value="CorA"/>
    <property type="match status" value="1"/>
</dbReference>
<evidence type="ECO:0000313" key="21">
    <source>
        <dbReference type="EMBL" id="MBC2283111.1"/>
    </source>
</evidence>
<dbReference type="GO" id="GO:0016020">
    <property type="term" value="C:membrane"/>
    <property type="evidence" value="ECO:0007669"/>
    <property type="project" value="UniProtKB-SubCell"/>
</dbReference>
<keyword evidence="3 6" id="KW-0812">Transmembrane</keyword>
<evidence type="ECO:0000313" key="42">
    <source>
        <dbReference type="Proteomes" id="UP000591929"/>
    </source>
</evidence>
<dbReference type="Proteomes" id="UP000553016">
    <property type="component" value="Unassembled WGS sequence"/>
</dbReference>
<feature type="transmembrane region" description="Helical" evidence="6">
    <location>
        <begin position="288"/>
        <end position="309"/>
    </location>
</feature>
<keyword evidence="4 6" id="KW-1133">Transmembrane helix</keyword>
<dbReference type="EMBL" id="JAARXI010000006">
    <property type="protein sequence ID" value="MBC2117369.1"/>
    <property type="molecule type" value="Genomic_DNA"/>
</dbReference>
<dbReference type="CDD" id="cd12827">
    <property type="entry name" value="EcCorA_ZntB-like_u2"/>
    <property type="match status" value="1"/>
</dbReference>
<evidence type="ECO:0000313" key="40">
    <source>
        <dbReference type="Proteomes" id="UP000565628"/>
    </source>
</evidence>
<dbReference type="AlphaFoldDB" id="A0A099W642"/>
<keyword evidence="5 6" id="KW-0472">Membrane</keyword>
<dbReference type="EMBL" id="JAASWV010000005">
    <property type="protein sequence ID" value="MBC2310322.1"/>
    <property type="molecule type" value="Genomic_DNA"/>
</dbReference>
<evidence type="ECO:0000313" key="30">
    <source>
        <dbReference type="Proteomes" id="UP000541735"/>
    </source>
</evidence>
<comment type="similarity">
    <text evidence="2">Belongs to the CorA metal ion transporter (MIT) (TC 1.A.35) family.</text>
</comment>
<evidence type="ECO:0000313" key="17">
    <source>
        <dbReference type="EMBL" id="MBC2165195.1"/>
    </source>
</evidence>
<dbReference type="Proteomes" id="UP000591929">
    <property type="component" value="Unassembled WGS sequence"/>
</dbReference>
<evidence type="ECO:0000313" key="31">
    <source>
        <dbReference type="Proteomes" id="UP000541955"/>
    </source>
</evidence>
<dbReference type="Proteomes" id="UP000532866">
    <property type="component" value="Unassembled WGS sequence"/>
</dbReference>
<dbReference type="GeneID" id="58717912"/>
<dbReference type="Proteomes" id="UP000029844">
    <property type="component" value="Unassembled WGS sequence"/>
</dbReference>
<dbReference type="OrthoDB" id="9803416at2"/>
<evidence type="ECO:0000313" key="35">
    <source>
        <dbReference type="Proteomes" id="UP000546806"/>
    </source>
</evidence>
<dbReference type="EMBL" id="JAARVG010000008">
    <property type="protein sequence ID" value="MBC1793703.1"/>
    <property type="molecule type" value="Genomic_DNA"/>
</dbReference>
<dbReference type="EMBL" id="JAARZA010000001">
    <property type="protein sequence ID" value="MBC2239306.1"/>
    <property type="molecule type" value="Genomic_DNA"/>
</dbReference>
<dbReference type="Proteomes" id="UP000548082">
    <property type="component" value="Unassembled WGS sequence"/>
</dbReference>
<dbReference type="EMBL" id="JAARVD010000001">
    <property type="protein sequence ID" value="MBC1795505.1"/>
    <property type="molecule type" value="Genomic_DNA"/>
</dbReference>
<dbReference type="EMBL" id="JAARWW010000003">
    <property type="protein sequence ID" value="MBC2003832.1"/>
    <property type="molecule type" value="Genomic_DNA"/>
</dbReference>
<evidence type="ECO:0000313" key="24">
    <source>
        <dbReference type="EMBL" id="MBC2372766.1"/>
    </source>
</evidence>
<organism evidence="7 25">
    <name type="scientific">Listeria booriae</name>
    <dbReference type="NCBI Taxonomy" id="1552123"/>
    <lineage>
        <taxon>Bacteria</taxon>
        <taxon>Bacillati</taxon>
        <taxon>Bacillota</taxon>
        <taxon>Bacilli</taxon>
        <taxon>Bacillales</taxon>
        <taxon>Listeriaceae</taxon>
        <taxon>Listeria</taxon>
    </lineage>
</organism>
<dbReference type="EMBL" id="JAARZT010000005">
    <property type="protein sequence ID" value="MBC2292245.1"/>
    <property type="molecule type" value="Genomic_DNA"/>
</dbReference>
<dbReference type="Proteomes" id="UP000519573">
    <property type="component" value="Unassembled WGS sequence"/>
</dbReference>
<comment type="caution">
    <text evidence="7">The sequence shown here is derived from an EMBL/GenBank/DDBJ whole genome shotgun (WGS) entry which is preliminary data.</text>
</comment>